<organism evidence="2 3">
    <name type="scientific">Kineococcus aurantiacus</name>
    <dbReference type="NCBI Taxonomy" id="37633"/>
    <lineage>
        <taxon>Bacteria</taxon>
        <taxon>Bacillati</taxon>
        <taxon>Actinomycetota</taxon>
        <taxon>Actinomycetes</taxon>
        <taxon>Kineosporiales</taxon>
        <taxon>Kineosporiaceae</taxon>
        <taxon>Kineococcus</taxon>
    </lineage>
</organism>
<accession>A0A7Y9DPK7</accession>
<dbReference type="EMBL" id="JACCBB010000001">
    <property type="protein sequence ID" value="NYD24435.1"/>
    <property type="molecule type" value="Genomic_DNA"/>
</dbReference>
<evidence type="ECO:0000256" key="1">
    <source>
        <dbReference type="SAM" id="Phobius"/>
    </source>
</evidence>
<name>A0A7Y9DPK7_9ACTN</name>
<keyword evidence="3" id="KW-1185">Reference proteome</keyword>
<dbReference type="Proteomes" id="UP000521922">
    <property type="component" value="Unassembled WGS sequence"/>
</dbReference>
<sequence length="221" mass="22072">MLAVLGALVGVVVGAVRVPNPQAVARVLLASDPTLPGEQEAAAEPDRFIQTQLLLIASPDVLTAVRDRVGDDTVHDLGATQVGVTDVIEVSASAPTAATARDAVTAALAVYDERRAAELTVRADAISGVLDDQLAALAAASGGTDPAGTEASRLLAERNELALAADSATVGSTVVQAPVVVETSRWGGAARAGVTGLVLGALLGLLFALARARSGGAAREG</sequence>
<reference evidence="2 3" key="1">
    <citation type="submission" date="2020-07" db="EMBL/GenBank/DDBJ databases">
        <title>Sequencing the genomes of 1000 actinobacteria strains.</title>
        <authorList>
            <person name="Klenk H.-P."/>
        </authorList>
    </citation>
    <scope>NUCLEOTIDE SEQUENCE [LARGE SCALE GENOMIC DNA]</scope>
    <source>
        <strain evidence="2 3">DSM 7487</strain>
    </source>
</reference>
<evidence type="ECO:0000313" key="3">
    <source>
        <dbReference type="Proteomes" id="UP000521922"/>
    </source>
</evidence>
<protein>
    <submittedName>
        <fullName evidence="2">Uncharacterized protein involved in exopolysaccharide biosynthesis</fullName>
    </submittedName>
</protein>
<dbReference type="AlphaFoldDB" id="A0A7Y9DPK7"/>
<keyword evidence="1" id="KW-0812">Transmembrane</keyword>
<proteinExistence type="predicted"/>
<comment type="caution">
    <text evidence="2">The sequence shown here is derived from an EMBL/GenBank/DDBJ whole genome shotgun (WGS) entry which is preliminary data.</text>
</comment>
<keyword evidence="1" id="KW-0472">Membrane</keyword>
<gene>
    <name evidence="2" type="ORF">BJ968_003975</name>
</gene>
<feature type="transmembrane region" description="Helical" evidence="1">
    <location>
        <begin position="192"/>
        <end position="210"/>
    </location>
</feature>
<keyword evidence="1" id="KW-1133">Transmembrane helix</keyword>
<evidence type="ECO:0000313" key="2">
    <source>
        <dbReference type="EMBL" id="NYD24435.1"/>
    </source>
</evidence>
<dbReference type="RefSeq" id="WP_179754814.1">
    <property type="nucleotide sequence ID" value="NZ_BAAAGN010000021.1"/>
</dbReference>